<accession>A0A3D2SCQ1</accession>
<dbReference type="SUPFAM" id="SSF54427">
    <property type="entry name" value="NTF2-like"/>
    <property type="match status" value="1"/>
</dbReference>
<comment type="caution">
    <text evidence="2">The sequence shown here is derived from an EMBL/GenBank/DDBJ whole genome shotgun (WGS) entry which is preliminary data.</text>
</comment>
<proteinExistence type="predicted"/>
<dbReference type="Proteomes" id="UP000263098">
    <property type="component" value="Unassembled WGS sequence"/>
</dbReference>
<dbReference type="Pfam" id="PF14534">
    <property type="entry name" value="DUF4440"/>
    <property type="match status" value="1"/>
</dbReference>
<dbReference type="EMBL" id="DPVG01000037">
    <property type="protein sequence ID" value="HCK23368.1"/>
    <property type="molecule type" value="Genomic_DNA"/>
</dbReference>
<feature type="domain" description="DUF4440" evidence="1">
    <location>
        <begin position="18"/>
        <end position="119"/>
    </location>
</feature>
<protein>
    <recommendedName>
        <fullName evidence="1">DUF4440 domain-containing protein</fullName>
    </recommendedName>
</protein>
<dbReference type="AlphaFoldDB" id="A0A3D2SCQ1"/>
<sequence>MIRGEVWKTVRGINRHWAVTEDMDSLALLLHPDMVMVSPDSKEPIRGRKQIVESYRGYARYAQTVSLVEREPSVQLYHNNKTAVVTYLYDLVIKVPSGETQQYSGRDMYTLIFEGGRWVAVAQHYSSLP</sequence>
<gene>
    <name evidence="2" type="ORF">DHW31_01050</name>
</gene>
<reference evidence="2 3" key="1">
    <citation type="journal article" date="2018" name="Nat. Biotechnol.">
        <title>A standardized bacterial taxonomy based on genome phylogeny substantially revises the tree of life.</title>
        <authorList>
            <person name="Parks D.H."/>
            <person name="Chuvochina M."/>
            <person name="Waite D.W."/>
            <person name="Rinke C."/>
            <person name="Skarshewski A."/>
            <person name="Chaumeil P.A."/>
            <person name="Hugenholtz P."/>
        </authorList>
    </citation>
    <scope>NUCLEOTIDE SEQUENCE [LARGE SCALE GENOMIC DNA]</scope>
    <source>
        <strain evidence="2">UBA9667</strain>
    </source>
</reference>
<evidence type="ECO:0000313" key="3">
    <source>
        <dbReference type="Proteomes" id="UP000263098"/>
    </source>
</evidence>
<name>A0A3D2SCQ1_9BACE</name>
<dbReference type="InterPro" id="IPR027843">
    <property type="entry name" value="DUF4440"/>
</dbReference>
<organism evidence="2 3">
    <name type="scientific">Bacteroides graminisolvens</name>
    <dbReference type="NCBI Taxonomy" id="477666"/>
    <lineage>
        <taxon>Bacteria</taxon>
        <taxon>Pseudomonadati</taxon>
        <taxon>Bacteroidota</taxon>
        <taxon>Bacteroidia</taxon>
        <taxon>Bacteroidales</taxon>
        <taxon>Bacteroidaceae</taxon>
        <taxon>Bacteroides</taxon>
    </lineage>
</organism>
<evidence type="ECO:0000259" key="1">
    <source>
        <dbReference type="Pfam" id="PF14534"/>
    </source>
</evidence>
<evidence type="ECO:0000313" key="2">
    <source>
        <dbReference type="EMBL" id="HCK23368.1"/>
    </source>
</evidence>
<dbReference type="InterPro" id="IPR032710">
    <property type="entry name" value="NTF2-like_dom_sf"/>
</dbReference>
<dbReference type="Gene3D" id="3.10.450.50">
    <property type="match status" value="1"/>
</dbReference>